<keyword evidence="2" id="KW-0812">Transmembrane</keyword>
<dbReference type="Gene3D" id="2.60.40.10">
    <property type="entry name" value="Immunoglobulins"/>
    <property type="match status" value="2"/>
</dbReference>
<organism evidence="3 4">
    <name type="scientific">Haloarcula salina</name>
    <dbReference type="NCBI Taxonomy" id="1429914"/>
    <lineage>
        <taxon>Archaea</taxon>
        <taxon>Methanobacteriati</taxon>
        <taxon>Methanobacteriota</taxon>
        <taxon>Stenosarchaea group</taxon>
        <taxon>Halobacteria</taxon>
        <taxon>Halobacteriales</taxon>
        <taxon>Haloarculaceae</taxon>
        <taxon>Haloarcula</taxon>
    </lineage>
</organism>
<comment type="caution">
    <text evidence="3">The sequence shown here is derived from an EMBL/GenBank/DDBJ whole genome shotgun (WGS) entry which is preliminary data.</text>
</comment>
<accession>A0AA41G0B7</accession>
<dbReference type="InterPro" id="IPR026453">
    <property type="entry name" value="PGF_pre_PGF"/>
</dbReference>
<dbReference type="RefSeq" id="WP_162411629.1">
    <property type="nucleotide sequence ID" value="NZ_JAHQXE010000001.1"/>
</dbReference>
<reference evidence="3" key="1">
    <citation type="submission" date="2021-06" db="EMBL/GenBank/DDBJ databases">
        <title>New haloarchaea isolates fom saline soil.</title>
        <authorList>
            <person name="Duran-Viseras A."/>
            <person name="Sanchez-Porro C.S."/>
            <person name="Ventosa A."/>
        </authorList>
    </citation>
    <scope>NUCLEOTIDE SEQUENCE</scope>
    <source>
        <strain evidence="3">JCM 18369</strain>
    </source>
</reference>
<dbReference type="EMBL" id="JAHQXE010000001">
    <property type="protein sequence ID" value="MBV0901111.1"/>
    <property type="molecule type" value="Genomic_DNA"/>
</dbReference>
<feature type="compositionally biased region" description="Low complexity" evidence="1">
    <location>
        <begin position="392"/>
        <end position="406"/>
    </location>
</feature>
<evidence type="ECO:0000313" key="3">
    <source>
        <dbReference type="EMBL" id="MBV0901111.1"/>
    </source>
</evidence>
<gene>
    <name evidence="3" type="ORF">KTS37_04850</name>
</gene>
<proteinExistence type="predicted"/>
<feature type="region of interest" description="Disordered" evidence="1">
    <location>
        <begin position="379"/>
        <end position="415"/>
    </location>
</feature>
<keyword evidence="2" id="KW-1133">Transmembrane helix</keyword>
<dbReference type="InterPro" id="IPR013783">
    <property type="entry name" value="Ig-like_fold"/>
</dbReference>
<sequence length="463" mass="48170">MARENRSPKRVVPRLVAVGVVALLLTATVAGPTAAAPRLFVSGATKDASTILAGETVNVTATVKNTGEDGGGMDIEFKVNGTTTVTERVVVEADSSNTTTRAIRLGEPGTYRLTVTSPERSAGRVQVKRALSEVTREDAGSRAIRVRGGSVPTSRPYTVDMPADTNRSFTVQSWTVDASQQSFTQSVTEYTDPAASGLPIPSDDAAAVFSAVTVGSTDGVQPSSMQFALNRSQLRSAGMDADEVQVYQRVNESWQATETTVVEEQTSRVIYEADTSGSTAFVVGSIEPSFSIARTSVVSEQVPTGQRVVVEGVVRNTGSIEGTYDARMRVDDEVVNETSVQIPANGERTVALSTVVTTPGRYQIALNDTGAGVIQVSESQVQTDGNGGAEPTGTASGTDAAATEPGIGEGDEDGGFGPLPATVMGINTLFVVGGLVAALLLFGLIIALLRRGGGGRRNSGFEL</sequence>
<evidence type="ECO:0000256" key="2">
    <source>
        <dbReference type="SAM" id="Phobius"/>
    </source>
</evidence>
<keyword evidence="2" id="KW-0472">Membrane</keyword>
<evidence type="ECO:0000313" key="4">
    <source>
        <dbReference type="Proteomes" id="UP001166304"/>
    </source>
</evidence>
<evidence type="ECO:0000256" key="1">
    <source>
        <dbReference type="SAM" id="MobiDB-lite"/>
    </source>
</evidence>
<dbReference type="NCBIfam" id="TIGR04213">
    <property type="entry name" value="PGF_pre_PGF"/>
    <property type="match status" value="1"/>
</dbReference>
<keyword evidence="4" id="KW-1185">Reference proteome</keyword>
<feature type="transmembrane region" description="Helical" evidence="2">
    <location>
        <begin position="429"/>
        <end position="449"/>
    </location>
</feature>
<protein>
    <submittedName>
        <fullName evidence="3">PGF-pre-PGF domain-containing protein</fullName>
    </submittedName>
</protein>
<name>A0AA41G0B7_9EURY</name>
<dbReference type="Proteomes" id="UP001166304">
    <property type="component" value="Unassembled WGS sequence"/>
</dbReference>
<dbReference type="AlphaFoldDB" id="A0AA41G0B7"/>